<dbReference type="EMBL" id="MFKF01000286">
    <property type="protein sequence ID" value="OGG46757.1"/>
    <property type="molecule type" value="Genomic_DNA"/>
</dbReference>
<accession>A0A1F6CCP4</accession>
<evidence type="ECO:0000313" key="2">
    <source>
        <dbReference type="EMBL" id="OGG46757.1"/>
    </source>
</evidence>
<dbReference type="Proteomes" id="UP000178606">
    <property type="component" value="Unassembled WGS sequence"/>
</dbReference>
<dbReference type="AlphaFoldDB" id="A0A1F6CCP4"/>
<comment type="caution">
    <text evidence="2">The sequence shown here is derived from an EMBL/GenBank/DDBJ whole genome shotgun (WGS) entry which is preliminary data.</text>
</comment>
<evidence type="ECO:0000256" key="1">
    <source>
        <dbReference type="RuleBase" id="RU004508"/>
    </source>
</evidence>
<evidence type="ECO:0000313" key="3">
    <source>
        <dbReference type="Proteomes" id="UP000178606"/>
    </source>
</evidence>
<evidence type="ECO:0008006" key="4">
    <source>
        <dbReference type="Google" id="ProtNLM"/>
    </source>
</evidence>
<dbReference type="Gene3D" id="3.40.640.10">
    <property type="entry name" value="Type I PLP-dependent aspartate aminotransferase-like (Major domain)"/>
    <property type="match status" value="1"/>
</dbReference>
<dbReference type="PANTHER" id="PTHR30244:SF34">
    <property type="entry name" value="DTDP-4-AMINO-4,6-DIDEOXYGALACTOSE TRANSAMINASE"/>
    <property type="match status" value="1"/>
</dbReference>
<proteinExistence type="inferred from homology"/>
<dbReference type="InterPro" id="IPR015421">
    <property type="entry name" value="PyrdxlP-dep_Trfase_major"/>
</dbReference>
<dbReference type="GO" id="GO:0000271">
    <property type="term" value="P:polysaccharide biosynthetic process"/>
    <property type="evidence" value="ECO:0007669"/>
    <property type="project" value="TreeGrafter"/>
</dbReference>
<keyword evidence="1" id="KW-0663">Pyridoxal phosphate</keyword>
<dbReference type="InterPro" id="IPR015422">
    <property type="entry name" value="PyrdxlP-dep_Trfase_small"/>
</dbReference>
<dbReference type="PANTHER" id="PTHR30244">
    <property type="entry name" value="TRANSAMINASE"/>
    <property type="match status" value="1"/>
</dbReference>
<dbReference type="GO" id="GO:0008483">
    <property type="term" value="F:transaminase activity"/>
    <property type="evidence" value="ECO:0007669"/>
    <property type="project" value="TreeGrafter"/>
</dbReference>
<dbReference type="Pfam" id="PF01041">
    <property type="entry name" value="DegT_DnrJ_EryC1"/>
    <property type="match status" value="1"/>
</dbReference>
<dbReference type="GO" id="GO:0030170">
    <property type="term" value="F:pyridoxal phosphate binding"/>
    <property type="evidence" value="ECO:0007669"/>
    <property type="project" value="TreeGrafter"/>
</dbReference>
<name>A0A1F6CCP4_HANXR</name>
<reference evidence="2 3" key="1">
    <citation type="journal article" date="2016" name="Nat. Commun.">
        <title>Thousands of microbial genomes shed light on interconnected biogeochemical processes in an aquifer system.</title>
        <authorList>
            <person name="Anantharaman K."/>
            <person name="Brown C.T."/>
            <person name="Hug L.A."/>
            <person name="Sharon I."/>
            <person name="Castelle C.J."/>
            <person name="Probst A.J."/>
            <person name="Thomas B.C."/>
            <person name="Singh A."/>
            <person name="Wilkins M.J."/>
            <person name="Karaoz U."/>
            <person name="Brodie E.L."/>
            <person name="Williams K.H."/>
            <person name="Hubbard S.S."/>
            <person name="Banfield J.F."/>
        </authorList>
    </citation>
    <scope>NUCLEOTIDE SEQUENCE [LARGE SCALE GENOMIC DNA]</scope>
    <source>
        <strain evidence="3">RIFCSPLOWO2_12_FULL_64_10</strain>
    </source>
</reference>
<protein>
    <recommendedName>
        <fullName evidence="4">Aminotransferase</fullName>
    </recommendedName>
</protein>
<organism evidence="2 3">
    <name type="scientific">Handelsmanbacteria sp. (strain RIFCSPLOWO2_12_FULL_64_10)</name>
    <dbReference type="NCBI Taxonomy" id="1817868"/>
    <lineage>
        <taxon>Bacteria</taxon>
        <taxon>Candidatus Handelsmaniibacteriota</taxon>
    </lineage>
</organism>
<comment type="similarity">
    <text evidence="1">Belongs to the DegT/DnrJ/EryC1 family.</text>
</comment>
<sequence length="417" mass="45064">MAKVPKKSDLAINGGRPVHTKPWRTGPFHFSAEVAALKKLLSGPALPLARGRAVMAYREALQKLYGMKHAIPTSSGSTAIHVALFAAGVGAGDEVIVSPLTDYGSIIGIFQLNAIPVFADVQPDGLLMDVQSAAEKITPHTRVIMPVHNGGYAVDMVGIMKLARRHNLIVLEDCAQSHLGSLSGKYLGTFGHLGAWSTNESKHMKSGEGGFVLTNDRKMAEMADLFSDKCYPRFPGAPPTPAFPALNVRLSDVNAALALVQLERLPRWTAQRQAFGLAFYEGIRGIPGIKPHPLPKEALPSFWWSLFVVDKNVLGVTAGEFCQMVRKEGIPASAGPQRYVPAWEVFRQLHKNPNAFRSYRPGRLKKGSYPLDLAPNAMTAGERLGSIQTTQHNTVSEARAAVRAVRKVASALLGKAV</sequence>
<dbReference type="InterPro" id="IPR000653">
    <property type="entry name" value="DegT/StrS_aminotransferase"/>
</dbReference>
<dbReference type="Gene3D" id="3.90.1150.10">
    <property type="entry name" value="Aspartate Aminotransferase, domain 1"/>
    <property type="match status" value="1"/>
</dbReference>
<dbReference type="InterPro" id="IPR015424">
    <property type="entry name" value="PyrdxlP-dep_Trfase"/>
</dbReference>
<gene>
    <name evidence="2" type="ORF">A3F84_18225</name>
</gene>
<dbReference type="SUPFAM" id="SSF53383">
    <property type="entry name" value="PLP-dependent transferases"/>
    <property type="match status" value="1"/>
</dbReference>